<evidence type="ECO:0000313" key="1">
    <source>
        <dbReference type="EMBL" id="EZA55235.1"/>
    </source>
</evidence>
<gene>
    <name evidence="1" type="ORF">X777_05170</name>
</gene>
<dbReference type="AlphaFoldDB" id="A0A026WGS4"/>
<accession>A0A026WGS4</accession>
<dbReference type="EMBL" id="KK107214">
    <property type="protein sequence ID" value="EZA55235.1"/>
    <property type="molecule type" value="Genomic_DNA"/>
</dbReference>
<reference evidence="1 2" key="1">
    <citation type="journal article" date="2014" name="Curr. Biol.">
        <title>The genome of the clonal raider ant Cerapachys biroi.</title>
        <authorList>
            <person name="Oxley P.R."/>
            <person name="Ji L."/>
            <person name="Fetter-Pruneda I."/>
            <person name="McKenzie S.K."/>
            <person name="Li C."/>
            <person name="Hu H."/>
            <person name="Zhang G."/>
            <person name="Kronauer D.J."/>
        </authorList>
    </citation>
    <scope>NUCLEOTIDE SEQUENCE [LARGE SCALE GENOMIC DNA]</scope>
</reference>
<name>A0A026WGS4_OOCBI</name>
<evidence type="ECO:0000313" key="2">
    <source>
        <dbReference type="Proteomes" id="UP000053097"/>
    </source>
</evidence>
<sequence>MGKPRTQPTLTFSPKCYHRLPTIEPRANYDHEITQVYTAVLLIIRDISPR</sequence>
<protein>
    <submittedName>
        <fullName evidence="1">Uncharacterized protein</fullName>
    </submittedName>
</protein>
<proteinExistence type="predicted"/>
<keyword evidence="2" id="KW-1185">Reference proteome</keyword>
<dbReference type="Proteomes" id="UP000053097">
    <property type="component" value="Unassembled WGS sequence"/>
</dbReference>
<organism evidence="1 2">
    <name type="scientific">Ooceraea biroi</name>
    <name type="common">Clonal raider ant</name>
    <name type="synonym">Cerapachys biroi</name>
    <dbReference type="NCBI Taxonomy" id="2015173"/>
    <lineage>
        <taxon>Eukaryota</taxon>
        <taxon>Metazoa</taxon>
        <taxon>Ecdysozoa</taxon>
        <taxon>Arthropoda</taxon>
        <taxon>Hexapoda</taxon>
        <taxon>Insecta</taxon>
        <taxon>Pterygota</taxon>
        <taxon>Neoptera</taxon>
        <taxon>Endopterygota</taxon>
        <taxon>Hymenoptera</taxon>
        <taxon>Apocrita</taxon>
        <taxon>Aculeata</taxon>
        <taxon>Formicoidea</taxon>
        <taxon>Formicidae</taxon>
        <taxon>Dorylinae</taxon>
        <taxon>Ooceraea</taxon>
    </lineage>
</organism>